<comment type="caution">
    <text evidence="1">The sequence shown here is derived from an EMBL/GenBank/DDBJ whole genome shotgun (WGS) entry which is preliminary data.</text>
</comment>
<gene>
    <name evidence="1" type="ORF">WA1_34835</name>
</gene>
<proteinExistence type="predicted"/>
<dbReference type="OrthoDB" id="573173at2"/>
<evidence type="ECO:0000313" key="2">
    <source>
        <dbReference type="Proteomes" id="UP000076925"/>
    </source>
</evidence>
<sequence length="93" mass="10453">MNTEALFWTVEEVARRARDFYENGIRSSVEHGDNIGKMIVIDAETGEYAIDKIGVESGLKLKQKNPNARLFTMRIGYDVAVTFGNAPMVRTVE</sequence>
<dbReference type="EMBL" id="ANNX02000038">
    <property type="protein sequence ID" value="KYC38782.1"/>
    <property type="molecule type" value="Genomic_DNA"/>
</dbReference>
<dbReference type="AlphaFoldDB" id="A0A139X2D2"/>
<organism evidence="1 2">
    <name type="scientific">Scytonema hofmannii PCC 7110</name>
    <dbReference type="NCBI Taxonomy" id="128403"/>
    <lineage>
        <taxon>Bacteria</taxon>
        <taxon>Bacillati</taxon>
        <taxon>Cyanobacteriota</taxon>
        <taxon>Cyanophyceae</taxon>
        <taxon>Nostocales</taxon>
        <taxon>Scytonemataceae</taxon>
        <taxon>Scytonema</taxon>
    </lineage>
</organism>
<reference evidence="1 2" key="1">
    <citation type="journal article" date="2013" name="Genome Biol. Evol.">
        <title>Genomes of Stigonematalean cyanobacteria (subsection V) and the evolution of oxygenic photosynthesis from prokaryotes to plastids.</title>
        <authorList>
            <person name="Dagan T."/>
            <person name="Roettger M."/>
            <person name="Stucken K."/>
            <person name="Landan G."/>
            <person name="Koch R."/>
            <person name="Major P."/>
            <person name="Gould S.B."/>
            <person name="Goremykin V.V."/>
            <person name="Rippka R."/>
            <person name="Tandeau de Marsac N."/>
            <person name="Gugger M."/>
            <person name="Lockhart P.J."/>
            <person name="Allen J.F."/>
            <person name="Brune I."/>
            <person name="Maus I."/>
            <person name="Puhler A."/>
            <person name="Martin W.F."/>
        </authorList>
    </citation>
    <scope>NUCLEOTIDE SEQUENCE [LARGE SCALE GENOMIC DNA]</scope>
    <source>
        <strain evidence="1 2">PCC 7110</strain>
    </source>
</reference>
<dbReference type="STRING" id="128403.WA1_34835"/>
<dbReference type="Proteomes" id="UP000076925">
    <property type="component" value="Unassembled WGS sequence"/>
</dbReference>
<evidence type="ECO:0000313" key="1">
    <source>
        <dbReference type="EMBL" id="KYC38782.1"/>
    </source>
</evidence>
<dbReference type="RefSeq" id="WP_017743431.1">
    <property type="nucleotide sequence ID" value="NZ_KQ976354.1"/>
</dbReference>
<keyword evidence="2" id="KW-1185">Reference proteome</keyword>
<name>A0A139X2D2_9CYAN</name>
<protein>
    <submittedName>
        <fullName evidence="1">Uncharacterized protein</fullName>
    </submittedName>
</protein>
<accession>A0A139X2D2</accession>